<organism evidence="2 3">
    <name type="scientific">Aspergillus tanneri</name>
    <dbReference type="NCBI Taxonomy" id="1220188"/>
    <lineage>
        <taxon>Eukaryota</taxon>
        <taxon>Fungi</taxon>
        <taxon>Dikarya</taxon>
        <taxon>Ascomycota</taxon>
        <taxon>Pezizomycotina</taxon>
        <taxon>Eurotiomycetes</taxon>
        <taxon>Eurotiomycetidae</taxon>
        <taxon>Eurotiales</taxon>
        <taxon>Aspergillaceae</taxon>
        <taxon>Aspergillus</taxon>
        <taxon>Aspergillus subgen. Circumdati</taxon>
    </lineage>
</organism>
<dbReference type="EMBL" id="QUQM01000007">
    <property type="protein sequence ID" value="KAA8645620.1"/>
    <property type="molecule type" value="Genomic_DNA"/>
</dbReference>
<proteinExistence type="predicted"/>
<dbReference type="VEuPathDB" id="FungiDB:EYZ11_003476"/>
<feature type="region of interest" description="Disordered" evidence="1">
    <location>
        <begin position="330"/>
        <end position="380"/>
    </location>
</feature>
<protein>
    <submittedName>
        <fullName evidence="2">Uncharacterized protein</fullName>
    </submittedName>
</protein>
<dbReference type="OrthoDB" id="3852249at2759"/>
<dbReference type="AlphaFoldDB" id="A0A5M9MJV6"/>
<dbReference type="Proteomes" id="UP000324241">
    <property type="component" value="Unassembled WGS sequence"/>
</dbReference>
<dbReference type="RefSeq" id="XP_033424981.1">
    <property type="nucleotide sequence ID" value="XM_033571666.1"/>
</dbReference>
<evidence type="ECO:0000256" key="1">
    <source>
        <dbReference type="SAM" id="MobiDB-lite"/>
    </source>
</evidence>
<evidence type="ECO:0000313" key="3">
    <source>
        <dbReference type="Proteomes" id="UP000324241"/>
    </source>
</evidence>
<accession>A0A5M9MJV6</accession>
<feature type="compositionally biased region" description="Basic and acidic residues" evidence="1">
    <location>
        <begin position="257"/>
        <end position="277"/>
    </location>
</feature>
<evidence type="ECO:0000313" key="2">
    <source>
        <dbReference type="EMBL" id="KAA8645620.1"/>
    </source>
</evidence>
<feature type="compositionally biased region" description="Basic residues" evidence="1">
    <location>
        <begin position="340"/>
        <end position="351"/>
    </location>
</feature>
<name>A0A5M9MJV6_9EURO</name>
<feature type="region of interest" description="Disordered" evidence="1">
    <location>
        <begin position="249"/>
        <end position="312"/>
    </location>
</feature>
<comment type="caution">
    <text evidence="2">The sequence shown here is derived from an EMBL/GenBank/DDBJ whole genome shotgun (WGS) entry which is preliminary data.</text>
</comment>
<dbReference type="InterPro" id="IPR046486">
    <property type="entry name" value="DUF6579"/>
</dbReference>
<reference evidence="2 3" key="1">
    <citation type="submission" date="2019-08" db="EMBL/GenBank/DDBJ databases">
        <title>The genome sequence of a newly discovered highly antifungal drug resistant Aspergillus species, Aspergillus tanneri NIH 1004.</title>
        <authorList>
            <person name="Mounaud S."/>
            <person name="Singh I."/>
            <person name="Joardar V."/>
            <person name="Pakala S."/>
            <person name="Pakala S."/>
            <person name="Venepally P."/>
            <person name="Chung J.K."/>
            <person name="Losada L."/>
            <person name="Nierman W.C."/>
        </authorList>
    </citation>
    <scope>NUCLEOTIDE SEQUENCE [LARGE SCALE GENOMIC DNA]</scope>
    <source>
        <strain evidence="2 3">NIH1004</strain>
    </source>
</reference>
<dbReference type="Pfam" id="PF20219">
    <property type="entry name" value="DUF6579"/>
    <property type="match status" value="1"/>
</dbReference>
<feature type="compositionally biased region" description="Basic residues" evidence="1">
    <location>
        <begin position="364"/>
        <end position="374"/>
    </location>
</feature>
<sequence>MDSFKRIDQLTVRFAGVRDTAARILNKAIVAVDSYGDRAIYGACAVGIASAIHTAATYQVVRGAGQLRQIADHLEGINLVLPRDHVLDALPAFADFVYQMLRNLIGSSSPRVWYFVYHPDTGWTHHFAGQIRHQGSLGKRFIGVFQDLDAAVIFMRAMRQIHAVDPHMKGDLPHFKLLIPAYYPIVITSPLRFPEEIQPFSLYCDTHDGQPLVWLNLPGVDNGAHENLGLYRPPQSLLTKLFGTKKADPPRTLGIWKEQDEPEKSDRHLHGEVRSDCETNGEFDEESGEKTDEDWEDPPPYEEHSYSTHRKPHHNMIEVELDRVSTATSATSTNYDYNRRSHHHSHRRRSHSTAWSATTQDKGHQKRHRRRTKPSKTGDENCVIILLTRLSSIPENP</sequence>
<dbReference type="GeneID" id="54329741"/>
<gene>
    <name evidence="2" type="ORF">ATNIH1004_007039</name>
</gene>
<feature type="compositionally biased region" description="Acidic residues" evidence="1">
    <location>
        <begin position="279"/>
        <end position="300"/>
    </location>
</feature>